<protein>
    <submittedName>
        <fullName evidence="9">ExbD/TolR family protein</fullName>
    </submittedName>
</protein>
<evidence type="ECO:0000313" key="10">
    <source>
        <dbReference type="Proteomes" id="UP001595886"/>
    </source>
</evidence>
<dbReference type="InterPro" id="IPR003400">
    <property type="entry name" value="ExbD"/>
</dbReference>
<evidence type="ECO:0000256" key="5">
    <source>
        <dbReference type="ARBA" id="ARBA00022989"/>
    </source>
</evidence>
<proteinExistence type="inferred from homology"/>
<keyword evidence="3" id="KW-1003">Cell membrane</keyword>
<comment type="subcellular location">
    <subcellularLocation>
        <location evidence="1">Cell membrane</location>
        <topology evidence="1">Single-pass membrane protein</topology>
    </subcellularLocation>
    <subcellularLocation>
        <location evidence="7">Cell membrane</location>
        <topology evidence="7">Single-pass type II membrane protein</topology>
    </subcellularLocation>
</comment>
<evidence type="ECO:0000256" key="8">
    <source>
        <dbReference type="SAM" id="Phobius"/>
    </source>
</evidence>
<evidence type="ECO:0000256" key="7">
    <source>
        <dbReference type="RuleBase" id="RU003879"/>
    </source>
</evidence>
<comment type="caution">
    <text evidence="9">The sequence shown here is derived from an EMBL/GenBank/DDBJ whole genome shotgun (WGS) entry which is preliminary data.</text>
</comment>
<dbReference type="PANTHER" id="PTHR30558:SF7">
    <property type="entry name" value="TOL-PAL SYSTEM PROTEIN TOLR"/>
    <property type="match status" value="1"/>
</dbReference>
<dbReference type="RefSeq" id="WP_380019723.1">
    <property type="nucleotide sequence ID" value="NZ_JBHSHD010000006.1"/>
</dbReference>
<keyword evidence="5 8" id="KW-1133">Transmembrane helix</keyword>
<evidence type="ECO:0000256" key="2">
    <source>
        <dbReference type="ARBA" id="ARBA00005811"/>
    </source>
</evidence>
<dbReference type="Gene3D" id="3.30.420.270">
    <property type="match status" value="1"/>
</dbReference>
<comment type="similarity">
    <text evidence="2 7">Belongs to the ExbD/TolR family.</text>
</comment>
<gene>
    <name evidence="9" type="ORF">ACFO6Q_06250</name>
</gene>
<dbReference type="Pfam" id="PF02472">
    <property type="entry name" value="ExbD"/>
    <property type="match status" value="1"/>
</dbReference>
<dbReference type="PANTHER" id="PTHR30558">
    <property type="entry name" value="EXBD MEMBRANE COMPONENT OF PMF-DRIVEN MACROMOLECULE IMPORT SYSTEM"/>
    <property type="match status" value="1"/>
</dbReference>
<dbReference type="Proteomes" id="UP001595886">
    <property type="component" value="Unassembled WGS sequence"/>
</dbReference>
<keyword evidence="7" id="KW-0813">Transport</keyword>
<organism evidence="9 10">
    <name type="scientific">Dokdonella ginsengisoli</name>
    <dbReference type="NCBI Taxonomy" id="363846"/>
    <lineage>
        <taxon>Bacteria</taxon>
        <taxon>Pseudomonadati</taxon>
        <taxon>Pseudomonadota</taxon>
        <taxon>Gammaproteobacteria</taxon>
        <taxon>Lysobacterales</taxon>
        <taxon>Rhodanobacteraceae</taxon>
        <taxon>Dokdonella</taxon>
    </lineage>
</organism>
<keyword evidence="10" id="KW-1185">Reference proteome</keyword>
<sequence>MSVRSLQSYAPAPVRAEINVTSLIDVLLALVLILMVTAPLAMHRIPLPLGANAGGAEPKILGLSVKTTGELYLDGSAVSRAQLSAALAGAAASASPPVLEIRPEATTRYDEVAAVLALAKRSGLPAIRIEGTRAATAD</sequence>
<evidence type="ECO:0000256" key="6">
    <source>
        <dbReference type="ARBA" id="ARBA00023136"/>
    </source>
</evidence>
<keyword evidence="7" id="KW-0653">Protein transport</keyword>
<evidence type="ECO:0000256" key="4">
    <source>
        <dbReference type="ARBA" id="ARBA00022692"/>
    </source>
</evidence>
<feature type="transmembrane region" description="Helical" evidence="8">
    <location>
        <begin position="20"/>
        <end position="42"/>
    </location>
</feature>
<dbReference type="EMBL" id="JBHSHD010000006">
    <property type="protein sequence ID" value="MFC4819915.1"/>
    <property type="molecule type" value="Genomic_DNA"/>
</dbReference>
<evidence type="ECO:0000313" key="9">
    <source>
        <dbReference type="EMBL" id="MFC4819915.1"/>
    </source>
</evidence>
<evidence type="ECO:0000256" key="1">
    <source>
        <dbReference type="ARBA" id="ARBA00004162"/>
    </source>
</evidence>
<accession>A0ABV9QSC8</accession>
<reference evidence="10" key="1">
    <citation type="journal article" date="2019" name="Int. J. Syst. Evol. Microbiol.">
        <title>The Global Catalogue of Microorganisms (GCM) 10K type strain sequencing project: providing services to taxonomists for standard genome sequencing and annotation.</title>
        <authorList>
            <consortium name="The Broad Institute Genomics Platform"/>
            <consortium name="The Broad Institute Genome Sequencing Center for Infectious Disease"/>
            <person name="Wu L."/>
            <person name="Ma J."/>
        </authorList>
    </citation>
    <scope>NUCLEOTIDE SEQUENCE [LARGE SCALE GENOMIC DNA]</scope>
    <source>
        <strain evidence="10">CCUG 30340</strain>
    </source>
</reference>
<evidence type="ECO:0000256" key="3">
    <source>
        <dbReference type="ARBA" id="ARBA00022475"/>
    </source>
</evidence>
<keyword evidence="4 7" id="KW-0812">Transmembrane</keyword>
<keyword evidence="6 8" id="KW-0472">Membrane</keyword>
<name>A0ABV9QSC8_9GAMM</name>